<dbReference type="InterPro" id="IPR056149">
    <property type="entry name" value="PRP5/DDX46/KHDC4_KH"/>
</dbReference>
<evidence type="ECO:0000313" key="16">
    <source>
        <dbReference type="EMBL" id="EEB07473.1"/>
    </source>
</evidence>
<feature type="compositionally biased region" description="Acidic residues" evidence="12">
    <location>
        <begin position="887"/>
        <end position="897"/>
    </location>
</feature>
<dbReference type="GO" id="GO:0003676">
    <property type="term" value="F:nucleic acid binding"/>
    <property type="evidence" value="ECO:0007669"/>
    <property type="project" value="InterPro"/>
</dbReference>
<dbReference type="Pfam" id="PF23469">
    <property type="entry name" value="KH_12"/>
    <property type="match status" value="1"/>
</dbReference>
<evidence type="ECO:0000259" key="13">
    <source>
        <dbReference type="PROSITE" id="PS51192"/>
    </source>
</evidence>
<dbReference type="PANTHER" id="PTHR47958">
    <property type="entry name" value="ATP-DEPENDENT RNA HELICASE DBP3"/>
    <property type="match status" value="1"/>
</dbReference>
<dbReference type="SMART" id="SM00487">
    <property type="entry name" value="DEXDc"/>
    <property type="match status" value="1"/>
</dbReference>
<dbReference type="STRING" id="402676.B6K0K2"/>
<dbReference type="PROSITE" id="PS51194">
    <property type="entry name" value="HELICASE_CTER"/>
    <property type="match status" value="1"/>
</dbReference>
<feature type="compositionally biased region" description="Basic and acidic residues" evidence="12">
    <location>
        <begin position="868"/>
        <end position="879"/>
    </location>
</feature>
<dbReference type="InterPro" id="IPR001650">
    <property type="entry name" value="Helicase_C-like"/>
</dbReference>
<feature type="compositionally biased region" description="Low complexity" evidence="12">
    <location>
        <begin position="180"/>
        <end position="196"/>
    </location>
</feature>
<evidence type="ECO:0000256" key="5">
    <source>
        <dbReference type="ARBA" id="ARBA00022806"/>
    </source>
</evidence>
<dbReference type="OMA" id="QLPMKKW"/>
<accession>B6K0K2</accession>
<protein>
    <recommendedName>
        <fullName evidence="2">RNA helicase</fullName>
        <ecNumber evidence="2">3.6.4.13</ecNumber>
    </recommendedName>
</protein>
<dbReference type="Gene3D" id="3.40.50.300">
    <property type="entry name" value="P-loop containing nucleotide triphosphate hydrolases"/>
    <property type="match status" value="2"/>
</dbReference>
<evidence type="ECO:0000256" key="8">
    <source>
        <dbReference type="ARBA" id="ARBA00023242"/>
    </source>
</evidence>
<dbReference type="CDD" id="cd17953">
    <property type="entry name" value="DEADc_DDX46"/>
    <property type="match status" value="1"/>
</dbReference>
<organism evidence="16 18">
    <name type="scientific">Schizosaccharomyces japonicus (strain yFS275 / FY16936)</name>
    <name type="common">Fission yeast</name>
    <dbReference type="NCBI Taxonomy" id="402676"/>
    <lineage>
        <taxon>Eukaryota</taxon>
        <taxon>Fungi</taxon>
        <taxon>Dikarya</taxon>
        <taxon>Ascomycota</taxon>
        <taxon>Taphrinomycotina</taxon>
        <taxon>Schizosaccharomycetes</taxon>
        <taxon>Schizosaccharomycetales</taxon>
        <taxon>Schizosaccharomycetaceae</taxon>
        <taxon>Schizosaccharomyces</taxon>
    </lineage>
</organism>
<feature type="short sequence motif" description="Q motif" evidence="10">
    <location>
        <begin position="459"/>
        <end position="487"/>
    </location>
</feature>
<dbReference type="GO" id="GO:1990447">
    <property type="term" value="F:U2 snRNP binding"/>
    <property type="evidence" value="ECO:0007669"/>
    <property type="project" value="EnsemblFungi"/>
</dbReference>
<dbReference type="FunFam" id="3.40.50.300:FF:000079">
    <property type="entry name" value="probable ATP-dependent RNA helicase DDX17"/>
    <property type="match status" value="1"/>
</dbReference>
<dbReference type="InterPro" id="IPR000629">
    <property type="entry name" value="RNA-helicase_DEAD-box_CS"/>
</dbReference>
<evidence type="ECO:0000259" key="14">
    <source>
        <dbReference type="PROSITE" id="PS51194"/>
    </source>
</evidence>
<dbReference type="SUPFAM" id="SSF52540">
    <property type="entry name" value="P-loop containing nucleoside triphosphate hydrolases"/>
    <property type="match status" value="2"/>
</dbReference>
<reference evidence="16 18" key="1">
    <citation type="journal article" date="2011" name="Science">
        <title>Comparative functional genomics of the fission yeasts.</title>
        <authorList>
            <person name="Rhind N."/>
            <person name="Chen Z."/>
            <person name="Yassour M."/>
            <person name="Thompson D.A."/>
            <person name="Haas B.J."/>
            <person name="Habib N."/>
            <person name="Wapinski I."/>
            <person name="Roy S."/>
            <person name="Lin M.F."/>
            <person name="Heiman D.I."/>
            <person name="Young S.K."/>
            <person name="Furuya K."/>
            <person name="Guo Y."/>
            <person name="Pidoux A."/>
            <person name="Chen H.M."/>
            <person name="Robbertse B."/>
            <person name="Goldberg J.M."/>
            <person name="Aoki K."/>
            <person name="Bayne E.H."/>
            <person name="Berlin A.M."/>
            <person name="Desjardins C.A."/>
            <person name="Dobbs E."/>
            <person name="Dukaj L."/>
            <person name="Fan L."/>
            <person name="FitzGerald M.G."/>
            <person name="French C."/>
            <person name="Gujja S."/>
            <person name="Hansen K."/>
            <person name="Keifenheim D."/>
            <person name="Levin J.Z."/>
            <person name="Mosher R.A."/>
            <person name="Mueller C.A."/>
            <person name="Pfiffner J."/>
            <person name="Priest M."/>
            <person name="Russ C."/>
            <person name="Smialowska A."/>
            <person name="Swoboda P."/>
            <person name="Sykes S.M."/>
            <person name="Vaughn M."/>
            <person name="Vengrova S."/>
            <person name="Yoder R."/>
            <person name="Zeng Q."/>
            <person name="Allshire R."/>
            <person name="Baulcombe D."/>
            <person name="Birren B.W."/>
            <person name="Brown W."/>
            <person name="Ekwall K."/>
            <person name="Kellis M."/>
            <person name="Leatherwood J."/>
            <person name="Levin H."/>
            <person name="Margalit H."/>
            <person name="Martienssen R."/>
            <person name="Nieduszynski C.A."/>
            <person name="Spatafora J.W."/>
            <person name="Friedman N."/>
            <person name="Dalgaard J.Z."/>
            <person name="Baumann P."/>
            <person name="Niki H."/>
            <person name="Regev A."/>
            <person name="Nusbaum C."/>
        </authorList>
    </citation>
    <scope>NUCLEOTIDE SEQUENCE [LARGE SCALE GENOMIC DNA]</scope>
    <source>
        <strain evidence="18">yFS275 / FY16936</strain>
    </source>
</reference>
<keyword evidence="6" id="KW-0067">ATP-binding</keyword>
<dbReference type="InterPro" id="IPR027417">
    <property type="entry name" value="P-loop_NTPase"/>
</dbReference>
<keyword evidence="3" id="KW-0547">Nucleotide-binding</keyword>
<dbReference type="GO" id="GO:0071004">
    <property type="term" value="C:U2-type prespliceosome"/>
    <property type="evidence" value="ECO:0007669"/>
    <property type="project" value="EnsemblFungi"/>
</dbReference>
<feature type="domain" description="Helicase C-terminal" evidence="14">
    <location>
        <begin position="679"/>
        <end position="843"/>
    </location>
</feature>
<dbReference type="GO" id="GO:1990446">
    <property type="term" value="F:U1 snRNP binding"/>
    <property type="evidence" value="ECO:0007669"/>
    <property type="project" value="EnsemblFungi"/>
</dbReference>
<name>B6K0K2_SCHJY</name>
<dbReference type="InterPro" id="IPR011545">
    <property type="entry name" value="DEAD/DEAH_box_helicase_dom"/>
</dbReference>
<dbReference type="RefSeq" id="XP_002173766.1">
    <property type="nucleotide sequence ID" value="XM_002173730.2"/>
</dbReference>
<keyword evidence="7" id="KW-0508">mRNA splicing</keyword>
<dbReference type="EC" id="3.6.4.13" evidence="2"/>
<feature type="compositionally biased region" description="Basic and acidic residues" evidence="12">
    <location>
        <begin position="87"/>
        <end position="133"/>
    </location>
</feature>
<feature type="domain" description="Helicase ATP-binding" evidence="13">
    <location>
        <begin position="490"/>
        <end position="668"/>
    </location>
</feature>
<evidence type="ECO:0000313" key="18">
    <source>
        <dbReference type="Proteomes" id="UP000001744"/>
    </source>
</evidence>
<feature type="region of interest" description="Disordered" evidence="12">
    <location>
        <begin position="1"/>
        <end position="206"/>
    </location>
</feature>
<dbReference type="InterPro" id="IPR014014">
    <property type="entry name" value="RNA_helicase_DEAD_Q_motif"/>
</dbReference>
<dbReference type="CDD" id="cd18787">
    <property type="entry name" value="SF2_C_DEAD"/>
    <property type="match status" value="1"/>
</dbReference>
<feature type="coiled-coil region" evidence="11">
    <location>
        <begin position="233"/>
        <end position="267"/>
    </location>
</feature>
<dbReference type="PROSITE" id="PS00039">
    <property type="entry name" value="DEAD_ATP_HELICASE"/>
    <property type="match status" value="1"/>
</dbReference>
<dbReference type="JaponicusDB" id="SJAG_02558">
    <property type="gene designation" value="prp11"/>
</dbReference>
<feature type="region of interest" description="Disordered" evidence="12">
    <location>
        <begin position="321"/>
        <end position="342"/>
    </location>
</feature>
<dbReference type="GO" id="GO:1903241">
    <property type="term" value="P:U2-type prespliceosome assembly"/>
    <property type="evidence" value="ECO:0007669"/>
    <property type="project" value="EnsemblFungi"/>
</dbReference>
<sequence>MSKRSRSRSPDGRNSYYNNRKRNFSDQRGYNDREDSRRRYGSSDRRNRDSYRRDDYVSRDNRGDRNRQNDRDVWRHDRYSDSSSRSSQDRSRRGQDSSRFDRDYRSNYHASDRSSHGRYSSHEHRKETQHEQRSSPPREAIGRSARRSRFDQPSAAPAAASNVSSSSEAGLTVPTVSVQASSTVPAKSSVAKSSAPDNSSSAVDAESLANAVRVPKDLDSKKKARLERLNAWKKSKAEELAKAESNLQQMKEAQTAANSEISSVENTEKANKRVVPSLMPSSGISGFNIVKQNNAVRIGRIQMDDEVLTKRPGIAELMAEEDDDSAMDTDGAAVPGNSHDNEVDPLDAYMASLEGVTDVVRPGLLNAEVVDGTNDEDDLYEQSTTLAEEENILALAAKRMKKKDFITVDHSKINYEDFRKNFYVEPEELKKLSLEEVDELRLSLGGIKIRGIDCPKPVTSWSQCGLSVQTLSVIRSLGFEEPSAIQAQAIPAITAGRDVIGVAKTGSGKTIAFLLPMFRHIMDQRPLRNGEGPVAVIMTPTRELAVQIFRECKPFAKALDLRATCAYGGAPIKDQIAELKRGAEIVVCTPGRMIDVLNANSGRVTNLHRCTYVVLDEADRMFDLGFEPQVMRILNNIRPDRQVVLFSATFPRAMEALARKVLKKPIEITVGGRSVVAAEVEQLVEVRSEESKFPRLLELLGELYNTQPDVRTLVFVDRHESADALLSQLMKRGYSCNSIHGGKDQHDRDSTISDYKMGIFDVLIATSVAARGLDVKSLQLVVNYDCPNHMEDYVHRVGRTGRAGHTGVAVTFVTPDQSRYAVGIAKALKMSKQPVPLELQNLANEFLKNVKSGKEKAAGSGFGGKGLSRLDETRNAERKMQRRAFGEDVEEEEEENEEAVKPLEPLPEGQSTGDLTLDRVRAAVGGIAARALSASQLQKNKLAQPITVIKTDNDEFKAKMEINDYPQQARWAVTNSANIVHVTELTGTSITTKGNFYLPGKNPEAGEEKLYLLIEGHSELDVNRAVTELRRLLLEGIGHSLEDGNRSAPTGRYSVV</sequence>
<evidence type="ECO:0000256" key="11">
    <source>
        <dbReference type="SAM" id="Coils"/>
    </source>
</evidence>
<evidence type="ECO:0000256" key="10">
    <source>
        <dbReference type="PROSITE-ProRule" id="PRU00552"/>
    </source>
</evidence>
<comment type="similarity">
    <text evidence="9">Belongs to the DEAD box helicase family. DDX46/PRP5 subfamily.</text>
</comment>
<feature type="region of interest" description="Disordered" evidence="12">
    <location>
        <begin position="855"/>
        <end position="913"/>
    </location>
</feature>
<dbReference type="EMBL" id="KE651166">
    <property type="protein sequence ID" value="EEB07473.1"/>
    <property type="molecule type" value="Genomic_DNA"/>
</dbReference>
<gene>
    <name evidence="17" type="primary">prp11</name>
    <name evidence="16" type="ORF">SJAG_02558</name>
</gene>
<dbReference type="GO" id="GO:0016887">
    <property type="term" value="F:ATP hydrolysis activity"/>
    <property type="evidence" value="ECO:0007669"/>
    <property type="project" value="EnsemblFungi"/>
</dbReference>
<evidence type="ECO:0000256" key="6">
    <source>
        <dbReference type="ARBA" id="ARBA00022840"/>
    </source>
</evidence>
<evidence type="ECO:0000256" key="2">
    <source>
        <dbReference type="ARBA" id="ARBA00012552"/>
    </source>
</evidence>
<evidence type="ECO:0000256" key="9">
    <source>
        <dbReference type="ARBA" id="ARBA00038511"/>
    </source>
</evidence>
<evidence type="ECO:0000256" key="12">
    <source>
        <dbReference type="SAM" id="MobiDB-lite"/>
    </source>
</evidence>
<keyword evidence="18" id="KW-1185">Reference proteome</keyword>
<keyword evidence="11" id="KW-0175">Coiled coil</keyword>
<dbReference type="GeneID" id="7051186"/>
<dbReference type="VEuPathDB" id="FungiDB:SJAG_02558"/>
<dbReference type="GO" id="GO:0003724">
    <property type="term" value="F:RNA helicase activity"/>
    <property type="evidence" value="ECO:0007669"/>
    <property type="project" value="UniProtKB-EC"/>
</dbReference>
<dbReference type="GO" id="GO:0005524">
    <property type="term" value="F:ATP binding"/>
    <property type="evidence" value="ECO:0007669"/>
    <property type="project" value="UniProtKB-KW"/>
</dbReference>
<feature type="domain" description="DEAD-box RNA helicase Q" evidence="15">
    <location>
        <begin position="459"/>
        <end position="487"/>
    </location>
</feature>
<keyword evidence="7" id="KW-0507">mRNA processing</keyword>
<dbReference type="PROSITE" id="PS51192">
    <property type="entry name" value="HELICASE_ATP_BIND_1"/>
    <property type="match status" value="1"/>
</dbReference>
<evidence type="ECO:0000256" key="1">
    <source>
        <dbReference type="ARBA" id="ARBA00004123"/>
    </source>
</evidence>
<dbReference type="PROSITE" id="PS51195">
    <property type="entry name" value="Q_MOTIF"/>
    <property type="match status" value="1"/>
</dbReference>
<dbReference type="GO" id="GO:0005634">
    <property type="term" value="C:nucleus"/>
    <property type="evidence" value="ECO:0000318"/>
    <property type="project" value="GO_Central"/>
</dbReference>
<evidence type="ECO:0000256" key="7">
    <source>
        <dbReference type="ARBA" id="ARBA00023187"/>
    </source>
</evidence>
<dbReference type="eggNOG" id="KOG0334">
    <property type="taxonomic scope" value="Eukaryota"/>
</dbReference>
<keyword evidence="8" id="KW-0539">Nucleus</keyword>
<dbReference type="InterPro" id="IPR014001">
    <property type="entry name" value="Helicase_ATP-bd"/>
</dbReference>
<dbReference type="OrthoDB" id="196131at2759"/>
<evidence type="ECO:0000256" key="4">
    <source>
        <dbReference type="ARBA" id="ARBA00022801"/>
    </source>
</evidence>
<dbReference type="AlphaFoldDB" id="B6K0K2"/>
<dbReference type="Pfam" id="PF00270">
    <property type="entry name" value="DEAD"/>
    <property type="match status" value="1"/>
</dbReference>
<keyword evidence="4" id="KW-0378">Hydrolase</keyword>
<proteinExistence type="inferred from homology"/>
<evidence type="ECO:0000313" key="17">
    <source>
        <dbReference type="JaponicusDB" id="SJAG_02558"/>
    </source>
</evidence>
<dbReference type="SMART" id="SM00490">
    <property type="entry name" value="HELICc"/>
    <property type="match status" value="1"/>
</dbReference>
<dbReference type="Pfam" id="PF00271">
    <property type="entry name" value="Helicase_C"/>
    <property type="match status" value="1"/>
</dbReference>
<dbReference type="HOGENOM" id="CLU_003041_0_2_1"/>
<keyword evidence="5 16" id="KW-0347">Helicase</keyword>
<comment type="subcellular location">
    <subcellularLocation>
        <location evidence="1">Nucleus</location>
    </subcellularLocation>
</comment>
<feature type="compositionally biased region" description="Low complexity" evidence="12">
    <location>
        <begin position="154"/>
        <end position="169"/>
    </location>
</feature>
<dbReference type="Proteomes" id="UP000001744">
    <property type="component" value="Unassembled WGS sequence"/>
</dbReference>
<feature type="compositionally biased region" description="Basic and acidic residues" evidence="12">
    <location>
        <begin position="23"/>
        <end position="80"/>
    </location>
</feature>
<dbReference type="GO" id="GO:0000398">
    <property type="term" value="P:mRNA splicing, via spliceosome"/>
    <property type="evidence" value="ECO:0000318"/>
    <property type="project" value="GO_Central"/>
</dbReference>
<evidence type="ECO:0000256" key="3">
    <source>
        <dbReference type="ARBA" id="ARBA00022741"/>
    </source>
</evidence>
<evidence type="ECO:0000259" key="15">
    <source>
        <dbReference type="PROSITE" id="PS51195"/>
    </source>
</evidence>